<evidence type="ECO:0000259" key="1">
    <source>
        <dbReference type="PROSITE" id="PS51186"/>
    </source>
</evidence>
<comment type="caution">
    <text evidence="2">The sequence shown here is derived from an EMBL/GenBank/DDBJ whole genome shotgun (WGS) entry which is preliminary data.</text>
</comment>
<dbReference type="CDD" id="cd04301">
    <property type="entry name" value="NAT_SF"/>
    <property type="match status" value="1"/>
</dbReference>
<name>A0ABQ3XW30_9ACTN</name>
<dbReference type="Pfam" id="PF13673">
    <property type="entry name" value="Acetyltransf_10"/>
    <property type="match status" value="1"/>
</dbReference>
<dbReference type="InterPro" id="IPR016181">
    <property type="entry name" value="Acyl_CoA_acyltransferase"/>
</dbReference>
<reference evidence="2 3" key="1">
    <citation type="submission" date="2021-01" db="EMBL/GenBank/DDBJ databases">
        <title>Whole genome shotgun sequence of Actinoplanes deccanensis NBRC 13994.</title>
        <authorList>
            <person name="Komaki H."/>
            <person name="Tamura T."/>
        </authorList>
    </citation>
    <scope>NUCLEOTIDE SEQUENCE [LARGE SCALE GENOMIC DNA]</scope>
    <source>
        <strain evidence="2 3">NBRC 13994</strain>
    </source>
</reference>
<dbReference type="Gene3D" id="3.40.630.30">
    <property type="match status" value="1"/>
</dbReference>
<organism evidence="2 3">
    <name type="scientific">Paractinoplanes deccanensis</name>
    <dbReference type="NCBI Taxonomy" id="113561"/>
    <lineage>
        <taxon>Bacteria</taxon>
        <taxon>Bacillati</taxon>
        <taxon>Actinomycetota</taxon>
        <taxon>Actinomycetes</taxon>
        <taxon>Micromonosporales</taxon>
        <taxon>Micromonosporaceae</taxon>
        <taxon>Paractinoplanes</taxon>
    </lineage>
</organism>
<proteinExistence type="predicted"/>
<protein>
    <submittedName>
        <fullName evidence="2">ElaA protein</fullName>
    </submittedName>
</protein>
<keyword evidence="3" id="KW-1185">Reference proteome</keyword>
<dbReference type="InterPro" id="IPR000182">
    <property type="entry name" value="GNAT_dom"/>
</dbReference>
<accession>A0ABQ3XW30</accession>
<dbReference type="PROSITE" id="PS51186">
    <property type="entry name" value="GNAT"/>
    <property type="match status" value="1"/>
</dbReference>
<dbReference type="EMBL" id="BOMI01000007">
    <property type="protein sequence ID" value="GID71880.1"/>
    <property type="molecule type" value="Genomic_DNA"/>
</dbReference>
<sequence length="149" mass="16525">MHPEPRDEVRTASFRDLDTTTLYAILKLRADVFVAEQECAYADPDGRDTEPGTRHVWVSHDGEVRAYLRILDDGDVQRIGRVVTAKSARGAGLAGRLMAEALTVIGNRPSVLHAQAYASGFYAKFGYRQTGPEFLEDGIPHVPMRREAP</sequence>
<evidence type="ECO:0000313" key="3">
    <source>
        <dbReference type="Proteomes" id="UP000609879"/>
    </source>
</evidence>
<dbReference type="Proteomes" id="UP000609879">
    <property type="component" value="Unassembled WGS sequence"/>
</dbReference>
<dbReference type="SUPFAM" id="SSF55729">
    <property type="entry name" value="Acyl-CoA N-acyltransferases (Nat)"/>
    <property type="match status" value="1"/>
</dbReference>
<gene>
    <name evidence="2" type="primary">elaA</name>
    <name evidence="2" type="ORF">Ade02nite_05210</name>
</gene>
<dbReference type="RefSeq" id="WP_203759863.1">
    <property type="nucleotide sequence ID" value="NZ_BAAABO010000004.1"/>
</dbReference>
<feature type="domain" description="N-acetyltransferase" evidence="1">
    <location>
        <begin position="12"/>
        <end position="149"/>
    </location>
</feature>
<evidence type="ECO:0000313" key="2">
    <source>
        <dbReference type="EMBL" id="GID71880.1"/>
    </source>
</evidence>